<evidence type="ECO:0000313" key="2">
    <source>
        <dbReference type="EMBL" id="RKO82999.1"/>
    </source>
</evidence>
<accession>A0A4P9VTX3</accession>
<sequence length="238" mass="25821">MGRDYAHGYAAVAPHPLQQLDQNDAARQQRGHSTLNLRGLSLLPRDCCTGLPPESTKRSTTAQNSYQLISRTRAVIPSASWMSPGSSQRALSILTHVLLRSGRFALGLVAGVREMSWEESCSEVLGLVTRAAALRELDSFCRTMVSRNLSTNEVPSLLASSSYAPPINFFSSRTAAEIPGHHRRLEAGRALWCLSSSRDAPRISSARGLRRRSASTRTPSTAGRASRLDAFLQSMASG</sequence>
<evidence type="ECO:0000256" key="1">
    <source>
        <dbReference type="SAM" id="MobiDB-lite"/>
    </source>
</evidence>
<reference evidence="3" key="1">
    <citation type="journal article" date="2018" name="Nat. Microbiol.">
        <title>Leveraging single-cell genomics to expand the fungal tree of life.</title>
        <authorList>
            <person name="Ahrendt S.R."/>
            <person name="Quandt C.A."/>
            <person name="Ciobanu D."/>
            <person name="Clum A."/>
            <person name="Salamov A."/>
            <person name="Andreopoulos B."/>
            <person name="Cheng J.F."/>
            <person name="Woyke T."/>
            <person name="Pelin A."/>
            <person name="Henrissat B."/>
            <person name="Reynolds N.K."/>
            <person name="Benny G.L."/>
            <person name="Smith M.E."/>
            <person name="James T.Y."/>
            <person name="Grigoriev I.V."/>
        </authorList>
    </citation>
    <scope>NUCLEOTIDE SEQUENCE [LARGE SCALE GENOMIC DNA]</scope>
</reference>
<organism evidence="2 3">
    <name type="scientific">Blyttiomyces helicus</name>
    <dbReference type="NCBI Taxonomy" id="388810"/>
    <lineage>
        <taxon>Eukaryota</taxon>
        <taxon>Fungi</taxon>
        <taxon>Fungi incertae sedis</taxon>
        <taxon>Chytridiomycota</taxon>
        <taxon>Chytridiomycota incertae sedis</taxon>
        <taxon>Chytridiomycetes</taxon>
        <taxon>Chytridiomycetes incertae sedis</taxon>
        <taxon>Blyttiomyces</taxon>
    </lineage>
</organism>
<keyword evidence="3" id="KW-1185">Reference proteome</keyword>
<name>A0A4P9VTX3_9FUNG</name>
<proteinExistence type="predicted"/>
<dbReference type="AlphaFoldDB" id="A0A4P9VTX3"/>
<dbReference type="Proteomes" id="UP000269721">
    <property type="component" value="Unassembled WGS sequence"/>
</dbReference>
<gene>
    <name evidence="2" type="ORF">BDK51DRAFT_47176</name>
</gene>
<evidence type="ECO:0000313" key="3">
    <source>
        <dbReference type="Proteomes" id="UP000269721"/>
    </source>
</evidence>
<dbReference type="EMBL" id="ML001799">
    <property type="protein sequence ID" value="RKO82999.1"/>
    <property type="molecule type" value="Genomic_DNA"/>
</dbReference>
<feature type="region of interest" description="Disordered" evidence="1">
    <location>
        <begin position="203"/>
        <end position="223"/>
    </location>
</feature>
<protein>
    <submittedName>
        <fullName evidence="2">Uncharacterized protein</fullName>
    </submittedName>
</protein>